<keyword evidence="2" id="KW-1185">Reference proteome</keyword>
<reference evidence="2" key="1">
    <citation type="submission" date="2017-03" db="EMBL/GenBank/DDBJ databases">
        <title>Phytopthora megakarya and P. palmivora, two closely related causual agents of cacao black pod achieved similar genome size and gene model numbers by different mechanisms.</title>
        <authorList>
            <person name="Ali S."/>
            <person name="Shao J."/>
            <person name="Larry D.J."/>
            <person name="Kronmiller B."/>
            <person name="Shen D."/>
            <person name="Strem M.D."/>
            <person name="Melnick R.L."/>
            <person name="Guiltinan M.J."/>
            <person name="Tyler B.M."/>
            <person name="Meinhardt L.W."/>
            <person name="Bailey B.A."/>
        </authorList>
    </citation>
    <scope>NUCLEOTIDE SEQUENCE [LARGE SCALE GENOMIC DNA]</scope>
    <source>
        <strain evidence="2">zdho120</strain>
    </source>
</reference>
<accession>A0A225UDS2</accession>
<dbReference type="Proteomes" id="UP000198211">
    <property type="component" value="Unassembled WGS sequence"/>
</dbReference>
<comment type="caution">
    <text evidence="1">The sequence shown here is derived from an EMBL/GenBank/DDBJ whole genome shotgun (WGS) entry which is preliminary data.</text>
</comment>
<dbReference type="AlphaFoldDB" id="A0A225UDS2"/>
<name>A0A225UDS2_9STRA</name>
<protein>
    <submittedName>
        <fullName evidence="1">Uncharacterized protein</fullName>
    </submittedName>
</protein>
<organism evidence="1 2">
    <name type="scientific">Phytophthora megakarya</name>
    <dbReference type="NCBI Taxonomy" id="4795"/>
    <lineage>
        <taxon>Eukaryota</taxon>
        <taxon>Sar</taxon>
        <taxon>Stramenopiles</taxon>
        <taxon>Oomycota</taxon>
        <taxon>Peronosporomycetes</taxon>
        <taxon>Peronosporales</taxon>
        <taxon>Peronosporaceae</taxon>
        <taxon>Phytophthora</taxon>
    </lineage>
</organism>
<sequence>MFRAFGTQTGKPLSAMSFVLWMRELECVKFRATPAVLMAIFSGRLGCRGLTIMHFKEASEMESLEDGSSNVNFSSDCSATAGLPVAKTSCASYDDILDAVHGLSSLGHEVWYDHIRKLTARLRAFVSKNKSADPANTPARVRLTLLYTNKFLGTALAFMQSDEPQWWSG</sequence>
<gene>
    <name evidence="1" type="ORF">PHMEG_00040429</name>
</gene>
<evidence type="ECO:0000313" key="1">
    <source>
        <dbReference type="EMBL" id="OWY91123.1"/>
    </source>
</evidence>
<evidence type="ECO:0000313" key="2">
    <source>
        <dbReference type="Proteomes" id="UP000198211"/>
    </source>
</evidence>
<dbReference type="OrthoDB" id="121048at2759"/>
<proteinExistence type="predicted"/>
<dbReference type="EMBL" id="NBNE01021006">
    <property type="protein sequence ID" value="OWY91123.1"/>
    <property type="molecule type" value="Genomic_DNA"/>
</dbReference>